<protein>
    <submittedName>
        <fullName evidence="3">Inhibitor_I29 domain-containing protein</fullName>
    </submittedName>
</protein>
<evidence type="ECO:0000313" key="2">
    <source>
        <dbReference type="Proteomes" id="UP000035642"/>
    </source>
</evidence>
<keyword evidence="2" id="KW-1185">Reference proteome</keyword>
<evidence type="ECO:0000256" key="1">
    <source>
        <dbReference type="SAM" id="SignalP"/>
    </source>
</evidence>
<dbReference type="WBParaSite" id="ACAC_0000407801-mRNA-1">
    <property type="protein sequence ID" value="ACAC_0000407801-mRNA-1"/>
    <property type="gene ID" value="ACAC_0000407801"/>
</dbReference>
<reference evidence="3" key="2">
    <citation type="submission" date="2017-02" db="UniProtKB">
        <authorList>
            <consortium name="WormBaseParasite"/>
        </authorList>
    </citation>
    <scope>IDENTIFICATION</scope>
</reference>
<feature type="signal peptide" evidence="1">
    <location>
        <begin position="1"/>
        <end position="19"/>
    </location>
</feature>
<organism evidence="2 3">
    <name type="scientific">Angiostrongylus cantonensis</name>
    <name type="common">Rat lungworm</name>
    <dbReference type="NCBI Taxonomy" id="6313"/>
    <lineage>
        <taxon>Eukaryota</taxon>
        <taxon>Metazoa</taxon>
        <taxon>Ecdysozoa</taxon>
        <taxon>Nematoda</taxon>
        <taxon>Chromadorea</taxon>
        <taxon>Rhabditida</taxon>
        <taxon>Rhabditina</taxon>
        <taxon>Rhabditomorpha</taxon>
        <taxon>Strongyloidea</taxon>
        <taxon>Metastrongylidae</taxon>
        <taxon>Angiostrongylus</taxon>
    </lineage>
</organism>
<feature type="chain" id="PRO_5005326360" evidence="1">
    <location>
        <begin position="20"/>
        <end position="130"/>
    </location>
</feature>
<keyword evidence="1" id="KW-0732">Signal</keyword>
<accession>A0A0K0D1Y3</accession>
<proteinExistence type="predicted"/>
<name>A0A0K0D1Y3_ANGCA</name>
<dbReference type="AlphaFoldDB" id="A0A0K0D1Y3"/>
<dbReference type="Proteomes" id="UP000035642">
    <property type="component" value="Unassembled WGS sequence"/>
</dbReference>
<reference evidence="2" key="1">
    <citation type="submission" date="2012-09" db="EMBL/GenBank/DDBJ databases">
        <authorList>
            <person name="Martin A.A."/>
        </authorList>
    </citation>
    <scope>NUCLEOTIDE SEQUENCE</scope>
</reference>
<evidence type="ECO:0000313" key="3">
    <source>
        <dbReference type="WBParaSite" id="ACAC_0000407801-mRNA-1"/>
    </source>
</evidence>
<sequence length="130" mass="14772">MGIILLLAAATVASRYGVADVSNETKGFFVRDDALNSINGQPLVLKEIAAKLTDYKPRLNESTFEASSERIETRMLYQSDIALTKRKAEQMFRSFSSSSRMKRHVLKDNPQLNRTWHDGVFYTFNTTGQF</sequence>